<keyword evidence="1" id="KW-1133">Transmembrane helix</keyword>
<protein>
    <recommendedName>
        <fullName evidence="4">DUF4199 domain-containing protein</fullName>
    </recommendedName>
</protein>
<organism evidence="2 3">
    <name type="scientific">Chitinophaga cymbidii</name>
    <dbReference type="NCBI Taxonomy" id="1096750"/>
    <lineage>
        <taxon>Bacteria</taxon>
        <taxon>Pseudomonadati</taxon>
        <taxon>Bacteroidota</taxon>
        <taxon>Chitinophagia</taxon>
        <taxon>Chitinophagales</taxon>
        <taxon>Chitinophagaceae</taxon>
        <taxon>Chitinophaga</taxon>
    </lineage>
</organism>
<dbReference type="AlphaFoldDB" id="A0A512RH20"/>
<evidence type="ECO:0000256" key="1">
    <source>
        <dbReference type="SAM" id="Phobius"/>
    </source>
</evidence>
<keyword evidence="3" id="KW-1185">Reference proteome</keyword>
<feature type="transmembrane region" description="Helical" evidence="1">
    <location>
        <begin position="42"/>
        <end position="67"/>
    </location>
</feature>
<proteinExistence type="predicted"/>
<evidence type="ECO:0008006" key="4">
    <source>
        <dbReference type="Google" id="ProtNLM"/>
    </source>
</evidence>
<feature type="transmembrane region" description="Helical" evidence="1">
    <location>
        <begin position="12"/>
        <end position="30"/>
    </location>
</feature>
<evidence type="ECO:0000313" key="3">
    <source>
        <dbReference type="Proteomes" id="UP000321436"/>
    </source>
</evidence>
<dbReference type="Proteomes" id="UP000321436">
    <property type="component" value="Unassembled WGS sequence"/>
</dbReference>
<keyword evidence="1" id="KW-0472">Membrane</keyword>
<feature type="transmembrane region" description="Helical" evidence="1">
    <location>
        <begin position="97"/>
        <end position="124"/>
    </location>
</feature>
<dbReference type="EMBL" id="BKAU01000001">
    <property type="protein sequence ID" value="GEP94991.1"/>
    <property type="molecule type" value="Genomic_DNA"/>
</dbReference>
<comment type="caution">
    <text evidence="2">The sequence shown here is derived from an EMBL/GenBank/DDBJ whole genome shotgun (WGS) entry which is preliminary data.</text>
</comment>
<sequence>MTAWFSDLWTGYIVNGVLFIGVLIAVIHANKVMGGGASLGNLFIVGLITAGIVIAIVAAASIIIHLATEPAPGTGIDIPSQDGRHISEYSDDKRKGFWIFLLSNVFFTNGALGALAALLGAVTVKRNQKTPSAR</sequence>
<reference evidence="2 3" key="1">
    <citation type="submission" date="2019-07" db="EMBL/GenBank/DDBJ databases">
        <title>Whole genome shotgun sequence of Chitinophaga cymbidii NBRC 109752.</title>
        <authorList>
            <person name="Hosoyama A."/>
            <person name="Uohara A."/>
            <person name="Ohji S."/>
            <person name="Ichikawa N."/>
        </authorList>
    </citation>
    <scope>NUCLEOTIDE SEQUENCE [LARGE SCALE GENOMIC DNA]</scope>
    <source>
        <strain evidence="2 3">NBRC 109752</strain>
    </source>
</reference>
<evidence type="ECO:0000313" key="2">
    <source>
        <dbReference type="EMBL" id="GEP94991.1"/>
    </source>
</evidence>
<accession>A0A512RH20</accession>
<gene>
    <name evidence="2" type="ORF">CCY01nite_12510</name>
</gene>
<keyword evidence="1" id="KW-0812">Transmembrane</keyword>
<name>A0A512RH20_9BACT</name>